<dbReference type="EMBL" id="CAXAQS010000214">
    <property type="protein sequence ID" value="CAK9250655.1"/>
    <property type="molecule type" value="Genomic_DNA"/>
</dbReference>
<comment type="caution">
    <text evidence="1">The sequence shown here is derived from an EMBL/GenBank/DDBJ whole genome shotgun (WGS) entry which is preliminary data.</text>
</comment>
<gene>
    <name evidence="1" type="ORF">CSSPJE1EN1_LOCUS26033</name>
</gene>
<proteinExistence type="predicted"/>
<dbReference type="Gene3D" id="3.30.420.240">
    <property type="match status" value="1"/>
</dbReference>
<protein>
    <recommendedName>
        <fullName evidence="3">Terminase large subunit gp17-like C-terminal domain-containing protein</fullName>
    </recommendedName>
</protein>
<name>A0ABP0V892_9BRYO</name>
<keyword evidence="2" id="KW-1185">Reference proteome</keyword>
<dbReference type="Pfam" id="PF03237">
    <property type="entry name" value="Terminase_6N"/>
    <property type="match status" value="1"/>
</dbReference>
<sequence length="427" mass="48838">MLAFTCYTKPDYQINWHHRAIARKLNAFARGDIKFLMVFMPPRHGKSELISRRFPAFLHGLYPDSEIMAVSYLDSLAGDMTVDVQKVIDSPEYRAVFPNTRIYPSGVNYTKGVRNSSEHHIVNSAKGKYRGQGVGGSFTGKGANFIIIDDPIKGREIADSVAFRERLWNFYNNDLFSRLETDLGDGRQGQVLITQTRWHDDDLSGRLIKQMTEDPDAIKWDIVEYPAIRQSPILDGGGLFSQEMFEFAVVNFDKYDYTFITADTAYTDKQESDFTVFAAWGFKYGKLYLIDVYRAQIKASDAEIPTVAFMRKHSSSWGFRGAYIEPKGHGIYLNQRFRRLGLTMPGESQTDEFFKDRRLNKTERANNAVPHLSANKVFINQDLQIKDELMAEVLAFPKGKHDDFVDCLVDAVKMVYSQNRISLLDVL</sequence>
<evidence type="ECO:0000313" key="1">
    <source>
        <dbReference type="EMBL" id="CAK9250655.1"/>
    </source>
</evidence>
<dbReference type="NCBIfam" id="TIGR01630">
    <property type="entry name" value="psiM2_ORF9"/>
    <property type="match status" value="1"/>
</dbReference>
<dbReference type="InterPro" id="IPR006517">
    <property type="entry name" value="Phage_terminase_lsu-like_C"/>
</dbReference>
<reference evidence="1" key="1">
    <citation type="submission" date="2024-02" db="EMBL/GenBank/DDBJ databases">
        <authorList>
            <consortium name="ELIXIR-Norway"/>
            <consortium name="Elixir Norway"/>
        </authorList>
    </citation>
    <scope>NUCLEOTIDE SEQUENCE</scope>
</reference>
<organism evidence="1 2">
    <name type="scientific">Sphagnum jensenii</name>
    <dbReference type="NCBI Taxonomy" id="128206"/>
    <lineage>
        <taxon>Eukaryota</taxon>
        <taxon>Viridiplantae</taxon>
        <taxon>Streptophyta</taxon>
        <taxon>Embryophyta</taxon>
        <taxon>Bryophyta</taxon>
        <taxon>Sphagnophytina</taxon>
        <taxon>Sphagnopsida</taxon>
        <taxon>Sphagnales</taxon>
        <taxon>Sphagnaceae</taxon>
        <taxon>Sphagnum</taxon>
    </lineage>
</organism>
<evidence type="ECO:0000313" key="2">
    <source>
        <dbReference type="Proteomes" id="UP001497444"/>
    </source>
</evidence>
<evidence type="ECO:0008006" key="3">
    <source>
        <dbReference type="Google" id="ProtNLM"/>
    </source>
</evidence>
<dbReference type="Proteomes" id="UP001497444">
    <property type="component" value="Unassembled WGS sequence"/>
</dbReference>
<accession>A0ABP0V892</accession>